<dbReference type="EMBL" id="PKKO01000002">
    <property type="protein sequence ID" value="PKY72757.1"/>
    <property type="molecule type" value="Genomic_DNA"/>
</dbReference>
<evidence type="ECO:0000313" key="1">
    <source>
        <dbReference type="EMBL" id="PKY72757.1"/>
    </source>
</evidence>
<organism evidence="1 2">
    <name type="scientific">Winkia neuii</name>
    <dbReference type="NCBI Taxonomy" id="33007"/>
    <lineage>
        <taxon>Bacteria</taxon>
        <taxon>Bacillati</taxon>
        <taxon>Actinomycetota</taxon>
        <taxon>Actinomycetes</taxon>
        <taxon>Actinomycetales</taxon>
        <taxon>Actinomycetaceae</taxon>
        <taxon>Winkia</taxon>
    </lineage>
</organism>
<gene>
    <name evidence="1" type="ORF">CYJ19_03705</name>
</gene>
<comment type="caution">
    <text evidence="1">The sequence shown here is derived from an EMBL/GenBank/DDBJ whole genome shotgun (WGS) entry which is preliminary data.</text>
</comment>
<reference evidence="1 2" key="1">
    <citation type="submission" date="2017-12" db="EMBL/GenBank/DDBJ databases">
        <title>Phylogenetic diversity of female urinary microbiome.</title>
        <authorList>
            <person name="Thomas-White K."/>
            <person name="Wolfe A.J."/>
        </authorList>
    </citation>
    <scope>NUCLEOTIDE SEQUENCE [LARGE SCALE GENOMIC DNA]</scope>
    <source>
        <strain evidence="1 2">UMB0402</strain>
    </source>
</reference>
<dbReference type="RefSeq" id="WP_024331024.1">
    <property type="nucleotide sequence ID" value="NZ_JAWHKF010000003.1"/>
</dbReference>
<evidence type="ECO:0000313" key="2">
    <source>
        <dbReference type="Proteomes" id="UP000235122"/>
    </source>
</evidence>
<sequence length="269" mass="30829">MATNPDVHLLVDRTCRKRLNLPSLKVGRTRLREAQVIRHEWVVPPHVERIGGVWVTSVEQTILDMLRLAPPADAVAFGCMALRKLVGFDRDDPKASYSAAQKVSARIYKRLRREYPPDRRFRQAERLLDLLTPAVDSVLEAVMVWVCYLAGLPRAKLQERVWTGTGCRYIDAFYPQALVALEFDGRIKLGFSAEAAMYERTRQLHRDRELESLGIHVVHVSSDEVGNFTVLVARLRRELFSLGVGDYAVRGWITTRMRSWRPRGSTGWF</sequence>
<dbReference type="GeneID" id="35867703"/>
<dbReference type="Proteomes" id="UP000235122">
    <property type="component" value="Unassembled WGS sequence"/>
</dbReference>
<keyword evidence="2" id="KW-1185">Reference proteome</keyword>
<dbReference type="STRING" id="33007.HMPREF3198_01484"/>
<protein>
    <recommendedName>
        <fullName evidence="3">DUF559 domain-containing protein</fullName>
    </recommendedName>
</protein>
<evidence type="ECO:0008006" key="3">
    <source>
        <dbReference type="Google" id="ProtNLM"/>
    </source>
</evidence>
<proteinExistence type="predicted"/>
<name>A0A2I1INR2_9ACTO</name>
<accession>A0A2I1INR2</accession>
<dbReference type="AlphaFoldDB" id="A0A2I1INR2"/>